<reference evidence="3 4" key="1">
    <citation type="submission" date="2019-04" db="EMBL/GenBank/DDBJ databases">
        <title>Complete genome sequence of Arthrobacter sp. ZXY-2 associated with effective atrazine degradation and salt adaptation.</title>
        <authorList>
            <person name="Zhao X."/>
        </authorList>
    </citation>
    <scope>NUCLEOTIDE SEQUENCE [LARGE SCALE GENOMIC DNA]</scope>
    <source>
        <strain evidence="4">ZP60</strain>
    </source>
</reference>
<accession>A0A4D6KN71</accession>
<dbReference type="KEGG" id="halz:E5139_15465"/>
<feature type="transmembrane region" description="Helical" evidence="1">
    <location>
        <begin position="58"/>
        <end position="75"/>
    </location>
</feature>
<feature type="transmembrane region" description="Helical" evidence="1">
    <location>
        <begin position="81"/>
        <end position="112"/>
    </location>
</feature>
<reference evidence="3 4" key="2">
    <citation type="submission" date="2019-04" db="EMBL/GenBank/DDBJ databases">
        <authorList>
            <person name="Yang S."/>
            <person name="Wei W."/>
        </authorList>
    </citation>
    <scope>NUCLEOTIDE SEQUENCE [LARGE SCALE GENOMIC DNA]</scope>
    <source>
        <strain evidence="4">ZP60</strain>
    </source>
</reference>
<feature type="domain" description="DUF8068" evidence="2">
    <location>
        <begin position="24"/>
        <end position="269"/>
    </location>
</feature>
<name>A0A4D6KN71_9EURY</name>
<gene>
    <name evidence="3" type="ORF">E5139_15465</name>
</gene>
<keyword evidence="1" id="KW-1133">Transmembrane helix</keyword>
<feature type="transmembrane region" description="Helical" evidence="1">
    <location>
        <begin position="155"/>
        <end position="171"/>
    </location>
</feature>
<dbReference type="Pfam" id="PF26265">
    <property type="entry name" value="DUF8068"/>
    <property type="match status" value="1"/>
</dbReference>
<feature type="transmembrane region" description="Helical" evidence="1">
    <location>
        <begin position="124"/>
        <end position="149"/>
    </location>
</feature>
<keyword evidence="1" id="KW-0472">Membrane</keyword>
<proteinExistence type="predicted"/>
<sequence>MTASEIERPAVARPASFGRRTVAIVATTVVALAVGARFAAAILVNAPAAPATLPREPIAGVTTGLAALVALWLGASEDDPLAGVGLLFVGVFGLLAAAVGLATPAAVAVATGTGVVAVGFRRRLTVWTGAATALLVAAVAVALAASFGWPELRPIGSTLALLGIAATPLFAGAGPRAVGVGAGAFAVVVAVGLANPFVAGATTLVGSGVVGTSLVVVGLAVAGVVTAASVALREQRFALLAGVALLAFAGVPATLPRAVPFALGIATLLSLEVER</sequence>
<evidence type="ECO:0000259" key="2">
    <source>
        <dbReference type="Pfam" id="PF26265"/>
    </source>
</evidence>
<dbReference type="OMA" id="REWNGAR"/>
<feature type="transmembrane region" description="Helical" evidence="1">
    <location>
        <begin position="178"/>
        <end position="198"/>
    </location>
</feature>
<keyword evidence="1" id="KW-0812">Transmembrane</keyword>
<dbReference type="GeneID" id="42180368"/>
<dbReference type="InterPro" id="IPR058381">
    <property type="entry name" value="DUF8068"/>
</dbReference>
<protein>
    <submittedName>
        <fullName evidence="3">Phosphate ABC transporter permease</fullName>
    </submittedName>
</protein>
<feature type="transmembrane region" description="Helical" evidence="1">
    <location>
        <begin position="22"/>
        <end position="46"/>
    </location>
</feature>
<feature type="transmembrane region" description="Helical" evidence="1">
    <location>
        <begin position="237"/>
        <end position="255"/>
    </location>
</feature>
<organism evidence="3 4">
    <name type="scientific">Halomicrobium mukohataei</name>
    <dbReference type="NCBI Taxonomy" id="57705"/>
    <lineage>
        <taxon>Archaea</taxon>
        <taxon>Methanobacteriati</taxon>
        <taxon>Methanobacteriota</taxon>
        <taxon>Stenosarchaea group</taxon>
        <taxon>Halobacteria</taxon>
        <taxon>Halobacteriales</taxon>
        <taxon>Haloarculaceae</taxon>
        <taxon>Halomicrobium</taxon>
    </lineage>
</organism>
<evidence type="ECO:0000256" key="1">
    <source>
        <dbReference type="SAM" id="Phobius"/>
    </source>
</evidence>
<dbReference type="Proteomes" id="UP000297053">
    <property type="component" value="Chromosome"/>
</dbReference>
<dbReference type="RefSeq" id="WP_015763416.1">
    <property type="nucleotide sequence ID" value="NZ_CP039375.1"/>
</dbReference>
<evidence type="ECO:0000313" key="3">
    <source>
        <dbReference type="EMBL" id="QCD66973.1"/>
    </source>
</evidence>
<feature type="transmembrane region" description="Helical" evidence="1">
    <location>
        <begin position="204"/>
        <end position="225"/>
    </location>
</feature>
<dbReference type="AlphaFoldDB" id="A0A4D6KN71"/>
<evidence type="ECO:0000313" key="4">
    <source>
        <dbReference type="Proteomes" id="UP000297053"/>
    </source>
</evidence>
<dbReference type="EMBL" id="CP039375">
    <property type="protein sequence ID" value="QCD66973.1"/>
    <property type="molecule type" value="Genomic_DNA"/>
</dbReference>